<evidence type="ECO:0000313" key="1">
    <source>
        <dbReference type="EMBL" id="MPC71440.1"/>
    </source>
</evidence>
<reference evidence="1 2" key="1">
    <citation type="submission" date="2019-05" db="EMBL/GenBank/DDBJ databases">
        <title>Another draft genome of Portunus trituberculatus and its Hox gene families provides insights of decapod evolution.</title>
        <authorList>
            <person name="Jeong J.-H."/>
            <person name="Song I."/>
            <person name="Kim S."/>
            <person name="Choi T."/>
            <person name="Kim D."/>
            <person name="Ryu S."/>
            <person name="Kim W."/>
        </authorList>
    </citation>
    <scope>NUCLEOTIDE SEQUENCE [LARGE SCALE GENOMIC DNA]</scope>
    <source>
        <tissue evidence="1">Muscle</tissue>
    </source>
</reference>
<dbReference type="EMBL" id="VSRR010032879">
    <property type="protein sequence ID" value="MPC71440.1"/>
    <property type="molecule type" value="Genomic_DNA"/>
</dbReference>
<evidence type="ECO:0000313" key="2">
    <source>
        <dbReference type="Proteomes" id="UP000324222"/>
    </source>
</evidence>
<dbReference type="Proteomes" id="UP000324222">
    <property type="component" value="Unassembled WGS sequence"/>
</dbReference>
<protein>
    <submittedName>
        <fullName evidence="1">Uncharacterized protein</fullName>
    </submittedName>
</protein>
<keyword evidence="2" id="KW-1185">Reference proteome</keyword>
<proteinExistence type="predicted"/>
<organism evidence="1 2">
    <name type="scientific">Portunus trituberculatus</name>
    <name type="common">Swimming crab</name>
    <name type="synonym">Neptunus trituberculatus</name>
    <dbReference type="NCBI Taxonomy" id="210409"/>
    <lineage>
        <taxon>Eukaryota</taxon>
        <taxon>Metazoa</taxon>
        <taxon>Ecdysozoa</taxon>
        <taxon>Arthropoda</taxon>
        <taxon>Crustacea</taxon>
        <taxon>Multicrustacea</taxon>
        <taxon>Malacostraca</taxon>
        <taxon>Eumalacostraca</taxon>
        <taxon>Eucarida</taxon>
        <taxon>Decapoda</taxon>
        <taxon>Pleocyemata</taxon>
        <taxon>Brachyura</taxon>
        <taxon>Eubrachyura</taxon>
        <taxon>Portunoidea</taxon>
        <taxon>Portunidae</taxon>
        <taxon>Portuninae</taxon>
        <taxon>Portunus</taxon>
    </lineage>
</organism>
<name>A0A5B7HGB5_PORTR</name>
<dbReference type="AlphaFoldDB" id="A0A5B7HGB5"/>
<comment type="caution">
    <text evidence="1">The sequence shown here is derived from an EMBL/GenBank/DDBJ whole genome shotgun (WGS) entry which is preliminary data.</text>
</comment>
<accession>A0A5B7HGB5</accession>
<sequence>MFRHFKWSSICGCCGARARAFCWRWLPQALSCPRERVGERRRRGTRLLTLVENTCCVDRQCGYCDTSSNDCPAGTVP</sequence>
<gene>
    <name evidence="1" type="ORF">E2C01_065717</name>
</gene>